<proteinExistence type="predicted"/>
<dbReference type="InParanoid" id="A0A2R5GB76"/>
<feature type="region of interest" description="Disordered" evidence="1">
    <location>
        <begin position="206"/>
        <end position="308"/>
    </location>
</feature>
<protein>
    <submittedName>
        <fullName evidence="2">Uncharacterized protein</fullName>
    </submittedName>
</protein>
<dbReference type="AlphaFoldDB" id="A0A2R5GB76"/>
<feature type="compositionally biased region" description="Basic and acidic residues" evidence="1">
    <location>
        <begin position="286"/>
        <end position="302"/>
    </location>
</feature>
<evidence type="ECO:0000256" key="1">
    <source>
        <dbReference type="SAM" id="MobiDB-lite"/>
    </source>
</evidence>
<feature type="region of interest" description="Disordered" evidence="1">
    <location>
        <begin position="546"/>
        <end position="617"/>
    </location>
</feature>
<feature type="region of interest" description="Disordered" evidence="1">
    <location>
        <begin position="383"/>
        <end position="416"/>
    </location>
</feature>
<accession>A0A2R5GB76</accession>
<organism evidence="2 3">
    <name type="scientific">Hondaea fermentalgiana</name>
    <dbReference type="NCBI Taxonomy" id="2315210"/>
    <lineage>
        <taxon>Eukaryota</taxon>
        <taxon>Sar</taxon>
        <taxon>Stramenopiles</taxon>
        <taxon>Bigyra</taxon>
        <taxon>Labyrinthulomycetes</taxon>
        <taxon>Thraustochytrida</taxon>
        <taxon>Thraustochytriidae</taxon>
        <taxon>Hondaea</taxon>
    </lineage>
</organism>
<feature type="compositionally biased region" description="Basic residues" evidence="1">
    <location>
        <begin position="593"/>
        <end position="606"/>
    </location>
</feature>
<keyword evidence="3" id="KW-1185">Reference proteome</keyword>
<feature type="compositionally biased region" description="Polar residues" evidence="1">
    <location>
        <begin position="226"/>
        <end position="237"/>
    </location>
</feature>
<evidence type="ECO:0000313" key="2">
    <source>
        <dbReference type="EMBL" id="GBG28257.1"/>
    </source>
</evidence>
<name>A0A2R5GB76_9STRA</name>
<feature type="compositionally biased region" description="Basic and acidic residues" evidence="1">
    <location>
        <begin position="546"/>
        <end position="556"/>
    </location>
</feature>
<evidence type="ECO:0000313" key="3">
    <source>
        <dbReference type="Proteomes" id="UP000241890"/>
    </source>
</evidence>
<reference evidence="2 3" key="1">
    <citation type="submission" date="2017-12" db="EMBL/GenBank/DDBJ databases">
        <title>Sequencing, de novo assembly and annotation of complete genome of a new Thraustochytrid species, strain FCC1311.</title>
        <authorList>
            <person name="Sedici K."/>
            <person name="Godart F."/>
            <person name="Aiese Cigliano R."/>
            <person name="Sanseverino W."/>
            <person name="Barakat M."/>
            <person name="Ortet P."/>
            <person name="Marechal E."/>
            <person name="Cagnac O."/>
            <person name="Amato A."/>
        </authorList>
    </citation>
    <scope>NUCLEOTIDE SEQUENCE [LARGE SCALE GENOMIC DNA]</scope>
</reference>
<dbReference type="EMBL" id="BEYU01000040">
    <property type="protein sequence ID" value="GBG28257.1"/>
    <property type="molecule type" value="Genomic_DNA"/>
</dbReference>
<comment type="caution">
    <text evidence="2">The sequence shown here is derived from an EMBL/GenBank/DDBJ whole genome shotgun (WGS) entry which is preliminary data.</text>
</comment>
<feature type="compositionally biased region" description="Basic and acidic residues" evidence="1">
    <location>
        <begin position="571"/>
        <end position="592"/>
    </location>
</feature>
<gene>
    <name evidence="2" type="ORF">FCC1311_044802</name>
</gene>
<sequence length="617" mass="68425">MEGLAQHFLHEKPSSWARRPFMIKAASATRADQILEALGVDLDVAEMQADALATTPNDPSKIKGFTYREPAPLPPQALEAQMRRELENMYRGPGTYEAATTHREWITDDEDNRPALMSRATGRERVSVRRKGALRTIPFTEADFQQQDPDLAALGPGRYQVSSRVSRFGVEKSRAPDMDRMNASSRFEKAQELDNHAPILELDAVSAKERTKKKAPGAAGYAFSKLPSNRQGSGNARQQDDSFPNIDFGSGAGDEAFLDLEPDREKFKYKRTQELVPMDKLPQRFSPDKRGRGDGDRQSKDEYENEYLALDPERGRAFLRKRSRAANMSMGSPRNLLPVQIQDEFGEGDEALPVVFESETLSRNLDAVKPRVVRHVPDFAKAPKRFPDEESESVHPAPKGHVNMRKQPGRQVKGAPPDILSEIDARAARDAPSQNLRVVGGVIPAADDRAAPMSAHARALAEQGNVLELNPDPTPLLKRKAAGTLAMETQTGRSSPVCDIHSPGVLMASPVHPDVRASEHFLKPRVIGGAVGLETDVPKPILTHRQEERAHEERTFKVNQAGKNAQLRKAIRSERKQAVARARGDKENDSGKQRRTRPPRTTKVKSGKTIPRAQKVL</sequence>
<dbReference type="Proteomes" id="UP000241890">
    <property type="component" value="Unassembled WGS sequence"/>
</dbReference>